<dbReference type="EMBL" id="VSSQ01022352">
    <property type="protein sequence ID" value="MPM68615.1"/>
    <property type="molecule type" value="Genomic_DNA"/>
</dbReference>
<organism evidence="2">
    <name type="scientific">bioreactor metagenome</name>
    <dbReference type="NCBI Taxonomy" id="1076179"/>
    <lineage>
        <taxon>unclassified sequences</taxon>
        <taxon>metagenomes</taxon>
        <taxon>ecological metagenomes</taxon>
    </lineage>
</organism>
<dbReference type="GO" id="GO:0004519">
    <property type="term" value="F:endonuclease activity"/>
    <property type="evidence" value="ECO:0007669"/>
    <property type="project" value="InterPro"/>
</dbReference>
<evidence type="ECO:0000313" key="2">
    <source>
        <dbReference type="EMBL" id="MPM68615.1"/>
    </source>
</evidence>
<sequence>MVGDTLEEFVHHILDCTSDIFMPQGPRRTAASQIDNFVLVTANQSYLKDWGTHFIVECKNWNDKMDKPSVSDFAMKMEHTKCRVGLVFSRKGVTGHEFTDARAQIIKEGIRGKFILVIDEKDMEQLATGYNLFVLLQKKYSDRLASLA</sequence>
<evidence type="ECO:0000259" key="1">
    <source>
        <dbReference type="Pfam" id="PF04471"/>
    </source>
</evidence>
<feature type="domain" description="Restriction endonuclease type IV Mrr" evidence="1">
    <location>
        <begin position="48"/>
        <end position="95"/>
    </location>
</feature>
<dbReference type="InterPro" id="IPR011335">
    <property type="entry name" value="Restrct_endonuc-II-like"/>
</dbReference>
<dbReference type="GO" id="GO:0003677">
    <property type="term" value="F:DNA binding"/>
    <property type="evidence" value="ECO:0007669"/>
    <property type="project" value="InterPro"/>
</dbReference>
<comment type="caution">
    <text evidence="2">The sequence shown here is derived from an EMBL/GenBank/DDBJ whole genome shotgun (WGS) entry which is preliminary data.</text>
</comment>
<protein>
    <recommendedName>
        <fullName evidence="1">Restriction endonuclease type IV Mrr domain-containing protein</fullName>
    </recommendedName>
</protein>
<proteinExistence type="predicted"/>
<reference evidence="2" key="1">
    <citation type="submission" date="2019-08" db="EMBL/GenBank/DDBJ databases">
        <authorList>
            <person name="Kucharzyk K."/>
            <person name="Murdoch R.W."/>
            <person name="Higgins S."/>
            <person name="Loffler F."/>
        </authorList>
    </citation>
    <scope>NUCLEOTIDE SEQUENCE</scope>
</reference>
<dbReference type="GO" id="GO:0009307">
    <property type="term" value="P:DNA restriction-modification system"/>
    <property type="evidence" value="ECO:0007669"/>
    <property type="project" value="InterPro"/>
</dbReference>
<dbReference type="InterPro" id="IPR007560">
    <property type="entry name" value="Restrct_endonuc_IV_Mrr"/>
</dbReference>
<dbReference type="Pfam" id="PF04471">
    <property type="entry name" value="Mrr_cat"/>
    <property type="match status" value="1"/>
</dbReference>
<accession>A0A645BTG0</accession>
<dbReference type="AlphaFoldDB" id="A0A645BTG0"/>
<dbReference type="SUPFAM" id="SSF52980">
    <property type="entry name" value="Restriction endonuclease-like"/>
    <property type="match status" value="1"/>
</dbReference>
<name>A0A645BTG0_9ZZZZ</name>
<gene>
    <name evidence="2" type="ORF">SDC9_115549</name>
</gene>